<evidence type="ECO:0000313" key="2">
    <source>
        <dbReference type="EMBL" id="JAA60680.1"/>
    </source>
</evidence>
<reference evidence="2" key="2">
    <citation type="journal article" date="2015" name="J. Proteomics">
        <title>Sexual differences in the sialomes of the zebra tick, Rhipicephalus pulchellus.</title>
        <authorList>
            <person name="Tan A.W."/>
            <person name="Francischetti I.M."/>
            <person name="Slovak M."/>
            <person name="Kini R.M."/>
            <person name="Ribeiro J.M."/>
        </authorList>
    </citation>
    <scope>NUCLEOTIDE SEQUENCE</scope>
    <source>
        <tissue evidence="2">Salivary gland</tissue>
    </source>
</reference>
<reference evidence="2" key="1">
    <citation type="submission" date="2012-11" db="EMBL/GenBank/DDBJ databases">
        <authorList>
            <person name="Lucero-Rivera Y.E."/>
            <person name="Tovar-Ramirez D."/>
        </authorList>
    </citation>
    <scope>NUCLEOTIDE SEQUENCE</scope>
    <source>
        <tissue evidence="2">Salivary gland</tissue>
    </source>
</reference>
<keyword evidence="1" id="KW-0732">Signal</keyword>
<protein>
    <submittedName>
        <fullName evidence="2">Putative monolaris</fullName>
    </submittedName>
</protein>
<feature type="chain" id="PRO_5003981945" evidence="1">
    <location>
        <begin position="17"/>
        <end position="194"/>
    </location>
</feature>
<evidence type="ECO:0000256" key="1">
    <source>
        <dbReference type="SAM" id="SignalP"/>
    </source>
</evidence>
<dbReference type="EMBL" id="GACK01004354">
    <property type="protein sequence ID" value="JAA60680.1"/>
    <property type="molecule type" value="mRNA"/>
</dbReference>
<accession>L7M9H1</accession>
<name>L7M9H1_RHIPC</name>
<dbReference type="GO" id="GO:0004867">
    <property type="term" value="F:serine-type endopeptidase inhibitor activity"/>
    <property type="evidence" value="ECO:0007669"/>
    <property type="project" value="InterPro"/>
</dbReference>
<sequence>MMRFLIFLAASPALMTSPLIDQTAGNGLAGGSPAPTCETPSRPFYNDTSDNDLDILYIYNKNSCLCESTLIEKGRNHTFKSLFDCVSQCRTGQGSPYCIGSPVNAVNDSNTTSNLASLPDRQDQDEVDVHTDPFHYKPYEAFFYNMTSMKCENYTAYGEPNRSVDKNYFFLYDQCEDMCVGFNITTIYGNYTKN</sequence>
<dbReference type="InterPro" id="IPR036880">
    <property type="entry name" value="Kunitz_BPTI_sf"/>
</dbReference>
<dbReference type="AlphaFoldDB" id="L7M9H1"/>
<dbReference type="SUPFAM" id="SSF57362">
    <property type="entry name" value="BPTI-like"/>
    <property type="match status" value="1"/>
</dbReference>
<feature type="signal peptide" evidence="1">
    <location>
        <begin position="1"/>
        <end position="16"/>
    </location>
</feature>
<proteinExistence type="evidence at transcript level"/>
<organism evidence="2">
    <name type="scientific">Rhipicephalus pulchellus</name>
    <name type="common">Yellow backed tick</name>
    <name type="synonym">Dermacentor pulchellus</name>
    <dbReference type="NCBI Taxonomy" id="72859"/>
    <lineage>
        <taxon>Eukaryota</taxon>
        <taxon>Metazoa</taxon>
        <taxon>Ecdysozoa</taxon>
        <taxon>Arthropoda</taxon>
        <taxon>Chelicerata</taxon>
        <taxon>Arachnida</taxon>
        <taxon>Acari</taxon>
        <taxon>Parasitiformes</taxon>
        <taxon>Ixodida</taxon>
        <taxon>Ixodoidea</taxon>
        <taxon>Ixodidae</taxon>
        <taxon>Rhipicephalinae</taxon>
        <taxon>Rhipicephalus</taxon>
        <taxon>Rhipicephalus</taxon>
    </lineage>
</organism>